<evidence type="ECO:0000313" key="1">
    <source>
        <dbReference type="EMBL" id="RAK68320.1"/>
    </source>
</evidence>
<keyword evidence="2" id="KW-1185">Reference proteome</keyword>
<accession>A0A328BLR7</accession>
<organism evidence="1 2">
    <name type="scientific">Hymenobacter edaphi</name>
    <dbReference type="NCBI Taxonomy" id="2211146"/>
    <lineage>
        <taxon>Bacteria</taxon>
        <taxon>Pseudomonadati</taxon>
        <taxon>Bacteroidota</taxon>
        <taxon>Cytophagia</taxon>
        <taxon>Cytophagales</taxon>
        <taxon>Hymenobacteraceae</taxon>
        <taxon>Hymenobacter</taxon>
    </lineage>
</organism>
<gene>
    <name evidence="1" type="ORF">DLM85_09850</name>
</gene>
<reference evidence="2" key="1">
    <citation type="submission" date="2018-05" db="EMBL/GenBank/DDBJ databases">
        <authorList>
            <person name="Nie L."/>
        </authorList>
    </citation>
    <scope>NUCLEOTIDE SEQUENCE [LARGE SCALE GENOMIC DNA]</scope>
    <source>
        <strain evidence="2">NL</strain>
    </source>
</reference>
<sequence length="294" mass="33244">MRPLEFFNLSAVHGPVYEWPDDYFDDEGEAYPALTEAESDALLALPSLPQLRGDVRRLVQYALVSPGPPREVSALLAEFEPWEVQQVLDERIAVYPYRLGQCLEIAAEALGPRAYHWVKHRLAHYPQADIGVFAPALARCFPVAEGEAIMLGSLSQLSEKSLMQRIHCLSPFSGNGPLDWLENQRSRIHTVSDGYGMTVALVGISWERVQRWLRLGRPLSLIALDAVVNCSTACLNPDQYRRFRLNPPRLLAPAPVAEMNRVLAQYLERDSVPRTRKAVRFIQQNWDNILKSES</sequence>
<comment type="caution">
    <text evidence="1">The sequence shown here is derived from an EMBL/GenBank/DDBJ whole genome shotgun (WGS) entry which is preliminary data.</text>
</comment>
<dbReference type="Proteomes" id="UP000248553">
    <property type="component" value="Unassembled WGS sequence"/>
</dbReference>
<protein>
    <recommendedName>
        <fullName evidence="3">HEAT repeat domain-containing protein</fullName>
    </recommendedName>
</protein>
<evidence type="ECO:0000313" key="2">
    <source>
        <dbReference type="Proteomes" id="UP000248553"/>
    </source>
</evidence>
<dbReference type="AlphaFoldDB" id="A0A328BLR7"/>
<proteinExistence type="predicted"/>
<dbReference type="EMBL" id="QHKM01000002">
    <property type="protein sequence ID" value="RAK68320.1"/>
    <property type="molecule type" value="Genomic_DNA"/>
</dbReference>
<name>A0A328BLR7_9BACT</name>
<evidence type="ECO:0008006" key="3">
    <source>
        <dbReference type="Google" id="ProtNLM"/>
    </source>
</evidence>